<gene>
    <name evidence="10" type="ORF">N658DRAFT_566000</name>
</gene>
<feature type="compositionally biased region" description="Polar residues" evidence="7">
    <location>
        <begin position="605"/>
        <end position="614"/>
    </location>
</feature>
<dbReference type="EMBL" id="MU863631">
    <property type="protein sequence ID" value="KAK4102408.1"/>
    <property type="molecule type" value="Genomic_DNA"/>
</dbReference>
<feature type="transmembrane region" description="Helical" evidence="8">
    <location>
        <begin position="363"/>
        <end position="382"/>
    </location>
</feature>
<protein>
    <recommendedName>
        <fullName evidence="9">Ferric oxidoreductase domain-containing protein</fullName>
    </recommendedName>
</protein>
<feature type="transmembrane region" description="Helical" evidence="8">
    <location>
        <begin position="323"/>
        <end position="343"/>
    </location>
</feature>
<feature type="transmembrane region" description="Helical" evidence="8">
    <location>
        <begin position="466"/>
        <end position="484"/>
    </location>
</feature>
<evidence type="ECO:0000256" key="1">
    <source>
        <dbReference type="ARBA" id="ARBA00004141"/>
    </source>
</evidence>
<evidence type="ECO:0000256" key="6">
    <source>
        <dbReference type="ARBA" id="ARBA00023136"/>
    </source>
</evidence>
<feature type="transmembrane region" description="Helical" evidence="8">
    <location>
        <begin position="437"/>
        <end position="459"/>
    </location>
</feature>
<evidence type="ECO:0000313" key="11">
    <source>
        <dbReference type="Proteomes" id="UP001305647"/>
    </source>
</evidence>
<evidence type="ECO:0000259" key="9">
    <source>
        <dbReference type="Pfam" id="PF01794"/>
    </source>
</evidence>
<evidence type="ECO:0000256" key="8">
    <source>
        <dbReference type="SAM" id="Phobius"/>
    </source>
</evidence>
<dbReference type="GO" id="GO:0005886">
    <property type="term" value="C:plasma membrane"/>
    <property type="evidence" value="ECO:0007669"/>
    <property type="project" value="TreeGrafter"/>
</dbReference>
<dbReference type="SFLD" id="SFLDS00052">
    <property type="entry name" value="Ferric_Reductase_Domain"/>
    <property type="match status" value="1"/>
</dbReference>
<feature type="transmembrane region" description="Helical" evidence="8">
    <location>
        <begin position="403"/>
        <end position="425"/>
    </location>
</feature>
<feature type="domain" description="Ferric oxidoreductase" evidence="9">
    <location>
        <begin position="365"/>
        <end position="481"/>
    </location>
</feature>
<dbReference type="SUPFAM" id="SSF52343">
    <property type="entry name" value="Ferredoxin reductase-like, C-terminal NADP-linked domain"/>
    <property type="match status" value="1"/>
</dbReference>
<evidence type="ECO:0000256" key="4">
    <source>
        <dbReference type="ARBA" id="ARBA00022989"/>
    </source>
</evidence>
<dbReference type="PANTHER" id="PTHR32361">
    <property type="entry name" value="FERRIC/CUPRIC REDUCTASE TRANSMEMBRANE COMPONENT"/>
    <property type="match status" value="1"/>
</dbReference>
<dbReference type="SFLD" id="SFLDG01168">
    <property type="entry name" value="Ferric_reductase_subgroup_(FRE"/>
    <property type="match status" value="1"/>
</dbReference>
<dbReference type="Gene3D" id="3.40.50.80">
    <property type="entry name" value="Nucleotide-binding domain of ferredoxin-NADP reductase (FNR) module"/>
    <property type="match status" value="1"/>
</dbReference>
<feature type="transmembrane region" description="Helical" evidence="8">
    <location>
        <begin position="496"/>
        <end position="513"/>
    </location>
</feature>
<feature type="region of interest" description="Disordered" evidence="7">
    <location>
        <begin position="581"/>
        <end position="614"/>
    </location>
</feature>
<dbReference type="GO" id="GO:0006826">
    <property type="term" value="P:iron ion transport"/>
    <property type="evidence" value="ECO:0007669"/>
    <property type="project" value="TreeGrafter"/>
</dbReference>
<evidence type="ECO:0000313" key="10">
    <source>
        <dbReference type="EMBL" id="KAK4102408.1"/>
    </source>
</evidence>
<feature type="region of interest" description="Disordered" evidence="7">
    <location>
        <begin position="174"/>
        <end position="197"/>
    </location>
</feature>
<sequence length="796" mass="86381">MDVQSPDAGAKTPLNKSGWIEHRRLLGCDPQASRPSQMRGILGGVALAALHAGYVAADGVGFIGYGKTLYHPTCTFACRNVIKGCKLACTPAESTANHGTAHSPVSTPPDCFVQDAAFLRTMAICIDTYCPLSDNPPLDLIQDYWASHLGTGTVGNYKWVPALSYPDALAAARDDEKELPAASNSTADEGDHGSHMHGAKRLKNRAFMTESGPDVTSPLPIIKAGQPLNVTSFIAPKDWQKQYNGMLDFELNENGHSTYTIAIMLVAILLPIPLSLLRFVPGVAKSRAWTSFQSALINPPVYGKRHRTPVAGAVGLMPTRGQAMYIFLISLLNLVFLVAPYVYHHPQSTFASRAEQELSIIGNRAGVMSMGNVAALFLFAARNNVLLWVTDWSYGTYLLIHRWLGYWAVFLAALHSVMLLAYYNMYGDYQAELIREYWIWGIVGTVAAVAILPFSLLVVRQKLYEFFVASHFVLALLFLIGYYYHIWYLYEYKWGYEIWAFVAAGIWALDRVLRLARIAWRGYRAATVSLVHGCDGEYLRIDIDDMQLGEGVAYVTFPGLGWRFWESHPLSVAFNSAEVSELPSTPPPGPISGSPTPDSKEEAVTVNTAAASTPKPSARTTTFFARVRTGVTAKLAARAAGSAARLGVVVDGPYPHSGDVTTQLRQCSSHLYIAGGVGITAVLPFLRRSHSDSTSSSSSRRLVWSTRHSGLVAAVEPALASLPGGVVVDTSVGQRLDLDGVLEKALAGTDSAEGMVGIVVCGPPGLADSVRHKVVQLSRNGGARRPYVLVDEAFGW</sequence>
<dbReference type="PANTHER" id="PTHR32361:SF9">
    <property type="entry name" value="FERRIC REDUCTASE TRANSMEMBRANE COMPONENT 3-RELATED"/>
    <property type="match status" value="1"/>
</dbReference>
<comment type="caution">
    <text evidence="10">The sequence shown here is derived from an EMBL/GenBank/DDBJ whole genome shotgun (WGS) entry which is preliminary data.</text>
</comment>
<keyword evidence="6 8" id="KW-0472">Membrane</keyword>
<dbReference type="InterPro" id="IPR051410">
    <property type="entry name" value="Ferric/Cupric_Reductase"/>
</dbReference>
<accession>A0AAN6Q2N1</accession>
<keyword evidence="2" id="KW-0813">Transport</keyword>
<dbReference type="CDD" id="cd06186">
    <property type="entry name" value="NOX_Duox_like_FAD_NADP"/>
    <property type="match status" value="1"/>
</dbReference>
<dbReference type="Pfam" id="PF01794">
    <property type="entry name" value="Ferric_reduct"/>
    <property type="match status" value="1"/>
</dbReference>
<reference evidence="10" key="1">
    <citation type="journal article" date="2023" name="Mol. Phylogenet. Evol.">
        <title>Genome-scale phylogeny and comparative genomics of the fungal order Sordariales.</title>
        <authorList>
            <person name="Hensen N."/>
            <person name="Bonometti L."/>
            <person name="Westerberg I."/>
            <person name="Brannstrom I.O."/>
            <person name="Guillou S."/>
            <person name="Cros-Aarteil S."/>
            <person name="Calhoun S."/>
            <person name="Haridas S."/>
            <person name="Kuo A."/>
            <person name="Mondo S."/>
            <person name="Pangilinan J."/>
            <person name="Riley R."/>
            <person name="LaButti K."/>
            <person name="Andreopoulos B."/>
            <person name="Lipzen A."/>
            <person name="Chen C."/>
            <person name="Yan M."/>
            <person name="Daum C."/>
            <person name="Ng V."/>
            <person name="Clum A."/>
            <person name="Steindorff A."/>
            <person name="Ohm R.A."/>
            <person name="Martin F."/>
            <person name="Silar P."/>
            <person name="Natvig D.O."/>
            <person name="Lalanne C."/>
            <person name="Gautier V."/>
            <person name="Ament-Velasquez S.L."/>
            <person name="Kruys A."/>
            <person name="Hutchinson M.I."/>
            <person name="Powell A.J."/>
            <person name="Barry K."/>
            <person name="Miller A.N."/>
            <person name="Grigoriev I.V."/>
            <person name="Debuchy R."/>
            <person name="Gladieux P."/>
            <person name="Hiltunen Thoren M."/>
            <person name="Johannesson H."/>
        </authorList>
    </citation>
    <scope>NUCLEOTIDE SEQUENCE</scope>
    <source>
        <strain evidence="10">CBS 757.83</strain>
    </source>
</reference>
<dbReference type="InterPro" id="IPR013130">
    <property type="entry name" value="Fe3_Rdtase_TM_dom"/>
</dbReference>
<keyword evidence="5" id="KW-0406">Ion transport</keyword>
<reference evidence="10" key="2">
    <citation type="submission" date="2023-05" db="EMBL/GenBank/DDBJ databases">
        <authorList>
            <consortium name="Lawrence Berkeley National Laboratory"/>
            <person name="Steindorff A."/>
            <person name="Hensen N."/>
            <person name="Bonometti L."/>
            <person name="Westerberg I."/>
            <person name="Brannstrom I.O."/>
            <person name="Guillou S."/>
            <person name="Cros-Aarteil S."/>
            <person name="Calhoun S."/>
            <person name="Haridas S."/>
            <person name="Kuo A."/>
            <person name="Mondo S."/>
            <person name="Pangilinan J."/>
            <person name="Riley R."/>
            <person name="Labutti K."/>
            <person name="Andreopoulos B."/>
            <person name="Lipzen A."/>
            <person name="Chen C."/>
            <person name="Yanf M."/>
            <person name="Daum C."/>
            <person name="Ng V."/>
            <person name="Clum A."/>
            <person name="Ohm R."/>
            <person name="Martin F."/>
            <person name="Silar P."/>
            <person name="Natvig D."/>
            <person name="Lalanne C."/>
            <person name="Gautier V."/>
            <person name="Ament-Velasquez S.L."/>
            <person name="Kruys A."/>
            <person name="Hutchinson M.I."/>
            <person name="Powell A.J."/>
            <person name="Barry K."/>
            <person name="Miller A.N."/>
            <person name="Grigoriev I.V."/>
            <person name="Debuchy R."/>
            <person name="Gladieux P."/>
            <person name="Thoren M.H."/>
            <person name="Johannesson H."/>
        </authorList>
    </citation>
    <scope>NUCLEOTIDE SEQUENCE</scope>
    <source>
        <strain evidence="10">CBS 757.83</strain>
    </source>
</reference>
<dbReference type="GO" id="GO:0006879">
    <property type="term" value="P:intracellular iron ion homeostasis"/>
    <property type="evidence" value="ECO:0007669"/>
    <property type="project" value="TreeGrafter"/>
</dbReference>
<keyword evidence="3 8" id="KW-0812">Transmembrane</keyword>
<dbReference type="GO" id="GO:0015677">
    <property type="term" value="P:copper ion import"/>
    <property type="evidence" value="ECO:0007669"/>
    <property type="project" value="TreeGrafter"/>
</dbReference>
<dbReference type="Proteomes" id="UP001305647">
    <property type="component" value="Unassembled WGS sequence"/>
</dbReference>
<dbReference type="GO" id="GO:0000293">
    <property type="term" value="F:ferric-chelate reductase activity"/>
    <property type="evidence" value="ECO:0007669"/>
    <property type="project" value="TreeGrafter"/>
</dbReference>
<proteinExistence type="predicted"/>
<name>A0AAN6Q2N1_9PEZI</name>
<organism evidence="10 11">
    <name type="scientific">Parathielavia hyrcaniae</name>
    <dbReference type="NCBI Taxonomy" id="113614"/>
    <lineage>
        <taxon>Eukaryota</taxon>
        <taxon>Fungi</taxon>
        <taxon>Dikarya</taxon>
        <taxon>Ascomycota</taxon>
        <taxon>Pezizomycotina</taxon>
        <taxon>Sordariomycetes</taxon>
        <taxon>Sordariomycetidae</taxon>
        <taxon>Sordariales</taxon>
        <taxon>Chaetomiaceae</taxon>
        <taxon>Parathielavia</taxon>
    </lineage>
</organism>
<comment type="subcellular location">
    <subcellularLocation>
        <location evidence="1">Membrane</location>
        <topology evidence="1">Multi-pass membrane protein</topology>
    </subcellularLocation>
</comment>
<keyword evidence="4 8" id="KW-1133">Transmembrane helix</keyword>
<dbReference type="InterPro" id="IPR039261">
    <property type="entry name" value="FNR_nucleotide-bd"/>
</dbReference>
<feature type="transmembrane region" description="Helical" evidence="8">
    <location>
        <begin position="259"/>
        <end position="280"/>
    </location>
</feature>
<keyword evidence="11" id="KW-1185">Reference proteome</keyword>
<dbReference type="AlphaFoldDB" id="A0AAN6Q2N1"/>
<evidence type="ECO:0000256" key="3">
    <source>
        <dbReference type="ARBA" id="ARBA00022692"/>
    </source>
</evidence>
<evidence type="ECO:0000256" key="7">
    <source>
        <dbReference type="SAM" id="MobiDB-lite"/>
    </source>
</evidence>
<evidence type="ECO:0000256" key="5">
    <source>
        <dbReference type="ARBA" id="ARBA00023065"/>
    </source>
</evidence>
<evidence type="ECO:0000256" key="2">
    <source>
        <dbReference type="ARBA" id="ARBA00022448"/>
    </source>
</evidence>